<keyword evidence="3" id="KW-1185">Reference proteome</keyword>
<proteinExistence type="predicted"/>
<gene>
    <name evidence="2" type="ORF">ROI90_10100</name>
</gene>
<evidence type="ECO:0008006" key="4">
    <source>
        <dbReference type="Google" id="ProtNLM"/>
    </source>
</evidence>
<dbReference type="Proteomes" id="UP001250698">
    <property type="component" value="Unassembled WGS sequence"/>
</dbReference>
<dbReference type="EMBL" id="JAWDJT010000005">
    <property type="protein sequence ID" value="MDU0370745.1"/>
    <property type="molecule type" value="Genomic_DNA"/>
</dbReference>
<feature type="signal peptide" evidence="1">
    <location>
        <begin position="1"/>
        <end position="19"/>
    </location>
</feature>
<evidence type="ECO:0000256" key="1">
    <source>
        <dbReference type="SAM" id="SignalP"/>
    </source>
</evidence>
<reference evidence="2 3" key="1">
    <citation type="submission" date="2023-10" db="EMBL/GenBank/DDBJ databases">
        <title>Hymenobacter endophyticus sp. nov., an isolate from the leaf tissues of wheat.</title>
        <authorList>
            <person name="Dai Y."/>
        </authorList>
    </citation>
    <scope>NUCLEOTIDE SEQUENCE [LARGE SCALE GENOMIC DNA]</scope>
    <source>
        <strain evidence="2 3">ZK17L-C2</strain>
    </source>
</reference>
<accession>A0ABU3THC3</accession>
<feature type="chain" id="PRO_5045725373" description="DUF4468 domain-containing protein" evidence="1">
    <location>
        <begin position="20"/>
        <end position="235"/>
    </location>
</feature>
<sequence>MKSLFGLLLLLAVSLKALAQQLDTTAAPAVTAAAPADSGAYVANRFVSFIPGKLELLDGRVIKGYMPVTTMYPGLDFEFIYYLSHPGRNPKPVKQEVRMQDVKRMTAGTHHLEPMRLPGEKVKIMAERFVNGPVEVFLQADQKSVPIIVPLPSATLMSGIPYTKSHFFVRRDGVLTQVDRGMFYMQMSQYLAAYPELAKRIAHAEKGYHYKDLLRLVSSYNQFMANLKSPVRSVD</sequence>
<organism evidence="2 3">
    <name type="scientific">Hymenobacter endophyticus</name>
    <dbReference type="NCBI Taxonomy" id="3076335"/>
    <lineage>
        <taxon>Bacteria</taxon>
        <taxon>Pseudomonadati</taxon>
        <taxon>Bacteroidota</taxon>
        <taxon>Cytophagia</taxon>
        <taxon>Cytophagales</taxon>
        <taxon>Hymenobacteraceae</taxon>
        <taxon>Hymenobacter</taxon>
    </lineage>
</organism>
<evidence type="ECO:0000313" key="2">
    <source>
        <dbReference type="EMBL" id="MDU0370745.1"/>
    </source>
</evidence>
<name>A0ABU3THC3_9BACT</name>
<keyword evidence="1" id="KW-0732">Signal</keyword>
<comment type="caution">
    <text evidence="2">The sequence shown here is derived from an EMBL/GenBank/DDBJ whole genome shotgun (WGS) entry which is preliminary data.</text>
</comment>
<dbReference type="RefSeq" id="WP_315998224.1">
    <property type="nucleotide sequence ID" value="NZ_JAWDJT010000005.1"/>
</dbReference>
<protein>
    <recommendedName>
        <fullName evidence="4">DUF4468 domain-containing protein</fullName>
    </recommendedName>
</protein>
<evidence type="ECO:0000313" key="3">
    <source>
        <dbReference type="Proteomes" id="UP001250698"/>
    </source>
</evidence>